<protein>
    <submittedName>
        <fullName evidence="1">Uncharacterized protein</fullName>
    </submittedName>
</protein>
<organism evidence="1 2">
    <name type="scientific">Paramecium octaurelia</name>
    <dbReference type="NCBI Taxonomy" id="43137"/>
    <lineage>
        <taxon>Eukaryota</taxon>
        <taxon>Sar</taxon>
        <taxon>Alveolata</taxon>
        <taxon>Ciliophora</taxon>
        <taxon>Intramacronucleata</taxon>
        <taxon>Oligohymenophorea</taxon>
        <taxon>Peniculida</taxon>
        <taxon>Parameciidae</taxon>
        <taxon>Paramecium</taxon>
    </lineage>
</organism>
<evidence type="ECO:0000313" key="1">
    <source>
        <dbReference type="EMBL" id="CAD8148704.1"/>
    </source>
</evidence>
<keyword evidence="2" id="KW-1185">Reference proteome</keyword>
<comment type="caution">
    <text evidence="1">The sequence shown here is derived from an EMBL/GenBank/DDBJ whole genome shotgun (WGS) entry which is preliminary data.</text>
</comment>
<accession>A0A8S1TBG3</accession>
<dbReference type="EMBL" id="CAJJDP010000021">
    <property type="protein sequence ID" value="CAD8148704.1"/>
    <property type="molecule type" value="Genomic_DNA"/>
</dbReference>
<dbReference type="AlphaFoldDB" id="A0A8S1TBG3"/>
<sequence>MQDKLFNRMRIQKQENKTFMIQKTRKNNMLLQYSLHLS</sequence>
<evidence type="ECO:0000313" key="2">
    <source>
        <dbReference type="Proteomes" id="UP000683925"/>
    </source>
</evidence>
<dbReference type="Proteomes" id="UP000683925">
    <property type="component" value="Unassembled WGS sequence"/>
</dbReference>
<name>A0A8S1TBG3_PAROT</name>
<proteinExistence type="predicted"/>
<reference evidence="1" key="1">
    <citation type="submission" date="2021-01" db="EMBL/GenBank/DDBJ databases">
        <authorList>
            <consortium name="Genoscope - CEA"/>
            <person name="William W."/>
        </authorList>
    </citation>
    <scope>NUCLEOTIDE SEQUENCE</scope>
</reference>
<gene>
    <name evidence="1" type="ORF">POCTA_138.1.T0210256</name>
</gene>